<dbReference type="GO" id="GO:0005929">
    <property type="term" value="C:cilium"/>
    <property type="evidence" value="ECO:0007669"/>
    <property type="project" value="TreeGrafter"/>
</dbReference>
<proteinExistence type="predicted"/>
<name>A0A7S2J218_9EUKA</name>
<evidence type="ECO:0000259" key="3">
    <source>
        <dbReference type="Pfam" id="PF23389"/>
    </source>
</evidence>
<accession>A0A7S2J218</accession>
<dbReference type="EMBL" id="HBGU01072616">
    <property type="protein sequence ID" value="CAD9535552.1"/>
    <property type="molecule type" value="Transcribed_RNA"/>
</dbReference>
<dbReference type="InterPro" id="IPR057855">
    <property type="entry name" value="Beta-prop_WDR19_1st"/>
</dbReference>
<keyword evidence="2" id="KW-0677">Repeat</keyword>
<evidence type="ECO:0000256" key="1">
    <source>
        <dbReference type="ARBA" id="ARBA00022574"/>
    </source>
</evidence>
<sequence length="453" mass="49837">MPSEESDTLAPLRTEGSKKPLVPLNLQNMVQGEQTLTGNDFITTARAMNEVAITVRGDAKVKAKRILQLLPAVLGKERVKASWRPPRGQQLAVACCKDGSCILSLYSKASMPKPVEVHNLGPGRPTWLDWDCHGSSVAIMQEGVGIYLWDVASEDSPGAVTQPLRLAPSITQATSFCMWSKKYLQLAIGTNVGKVIIFNKPQGVMQLHDRKGKHGAAVTCGDWLMDNRLGLASGTRVKISKPLAEQGAQWESYSKFKLSGMLSRVPRKFKDAGAPKLLSFSLSYPPFVAVCIGENYMLVFGTTGSHNNEDVGLTFPDDYGPITGFQWLEDDVVLVSLANGYVTSVDFGAMVRMRRQHGLPEAVKATGTTKVFNDYLTCLTYSPKSRRIACVGDKGFKVIVREQTELEVLVDHTLEYDLSIGNCIENCRWDENGNTLVVSATDGYLWCFEFTNR</sequence>
<dbReference type="Gene3D" id="2.130.10.10">
    <property type="entry name" value="YVTN repeat-like/Quinoprotein amine dehydrogenase"/>
    <property type="match status" value="2"/>
</dbReference>
<dbReference type="PANTHER" id="PTHR14920:SF0">
    <property type="entry name" value="WD REPEAT DOMAIN 19"/>
    <property type="match status" value="1"/>
</dbReference>
<dbReference type="SUPFAM" id="SSF50978">
    <property type="entry name" value="WD40 repeat-like"/>
    <property type="match status" value="1"/>
</dbReference>
<dbReference type="GO" id="GO:0030991">
    <property type="term" value="C:intraciliary transport particle A"/>
    <property type="evidence" value="ECO:0007669"/>
    <property type="project" value="TreeGrafter"/>
</dbReference>
<dbReference type="PANTHER" id="PTHR14920">
    <property type="entry name" value="OSMOTIC AVOIDANCE ABNORMAL PROTEIN 1/WD REPEAT MEMBRANE PROTEIN"/>
    <property type="match status" value="1"/>
</dbReference>
<reference evidence="4" key="1">
    <citation type="submission" date="2021-01" db="EMBL/GenBank/DDBJ databases">
        <authorList>
            <person name="Corre E."/>
            <person name="Pelletier E."/>
            <person name="Niang G."/>
            <person name="Scheremetjew M."/>
            <person name="Finn R."/>
            <person name="Kale V."/>
            <person name="Holt S."/>
            <person name="Cochrane G."/>
            <person name="Meng A."/>
            <person name="Brown T."/>
            <person name="Cohen L."/>
        </authorList>
    </citation>
    <scope>NUCLEOTIDE SEQUENCE</scope>
    <source>
        <strain evidence="4">UTEX LB 985</strain>
    </source>
</reference>
<dbReference type="Pfam" id="PF23389">
    <property type="entry name" value="Beta-prop_WDR19_1st"/>
    <property type="match status" value="1"/>
</dbReference>
<dbReference type="GO" id="GO:0060271">
    <property type="term" value="P:cilium assembly"/>
    <property type="evidence" value="ECO:0007669"/>
    <property type="project" value="TreeGrafter"/>
</dbReference>
<gene>
    <name evidence="4" type="ORF">CBRE1094_LOCUS39584</name>
</gene>
<evidence type="ECO:0000313" key="4">
    <source>
        <dbReference type="EMBL" id="CAD9535552.1"/>
    </source>
</evidence>
<keyword evidence="1" id="KW-0853">WD repeat</keyword>
<dbReference type="InterPro" id="IPR015943">
    <property type="entry name" value="WD40/YVTN_repeat-like_dom_sf"/>
</dbReference>
<dbReference type="InterPro" id="IPR040379">
    <property type="entry name" value="WDR19/dyf-2"/>
</dbReference>
<evidence type="ECO:0000256" key="2">
    <source>
        <dbReference type="ARBA" id="ARBA00022737"/>
    </source>
</evidence>
<dbReference type="InterPro" id="IPR036322">
    <property type="entry name" value="WD40_repeat_dom_sf"/>
</dbReference>
<protein>
    <recommendedName>
        <fullName evidence="3">WDR19 first beta-propeller domain-containing protein</fullName>
    </recommendedName>
</protein>
<dbReference type="AlphaFoldDB" id="A0A7S2J218"/>
<feature type="domain" description="WDR19 first beta-propeller" evidence="3">
    <location>
        <begin position="80"/>
        <end position="443"/>
    </location>
</feature>
<organism evidence="4">
    <name type="scientific">Haptolina brevifila</name>
    <dbReference type="NCBI Taxonomy" id="156173"/>
    <lineage>
        <taxon>Eukaryota</taxon>
        <taxon>Haptista</taxon>
        <taxon>Haptophyta</taxon>
        <taxon>Prymnesiophyceae</taxon>
        <taxon>Prymnesiales</taxon>
        <taxon>Prymnesiaceae</taxon>
        <taxon>Haptolina</taxon>
    </lineage>
</organism>
<dbReference type="GO" id="GO:0035721">
    <property type="term" value="P:intraciliary retrograde transport"/>
    <property type="evidence" value="ECO:0007669"/>
    <property type="project" value="InterPro"/>
</dbReference>